<feature type="region of interest" description="Disordered" evidence="1">
    <location>
        <begin position="34"/>
        <end position="53"/>
    </location>
</feature>
<name>A0A392SBU9_9FABA</name>
<evidence type="ECO:0000256" key="1">
    <source>
        <dbReference type="SAM" id="MobiDB-lite"/>
    </source>
</evidence>
<proteinExistence type="predicted"/>
<evidence type="ECO:0000313" key="3">
    <source>
        <dbReference type="Proteomes" id="UP000265520"/>
    </source>
</evidence>
<reference evidence="2 3" key="1">
    <citation type="journal article" date="2018" name="Front. Plant Sci.">
        <title>Red Clover (Trifolium pratense) and Zigzag Clover (T. medium) - A Picture of Genomic Similarities and Differences.</title>
        <authorList>
            <person name="Dluhosova J."/>
            <person name="Istvanek J."/>
            <person name="Nedelnik J."/>
            <person name="Repkova J."/>
        </authorList>
    </citation>
    <scope>NUCLEOTIDE SEQUENCE [LARGE SCALE GENOMIC DNA]</scope>
    <source>
        <strain evidence="3">cv. 10/8</strain>
        <tissue evidence="2">Leaf</tissue>
    </source>
</reference>
<protein>
    <submittedName>
        <fullName evidence="2">Uncharacterized protein</fullName>
    </submittedName>
</protein>
<dbReference type="Proteomes" id="UP000265520">
    <property type="component" value="Unassembled WGS sequence"/>
</dbReference>
<accession>A0A392SBU9</accession>
<feature type="non-terminal residue" evidence="2">
    <location>
        <position position="1"/>
    </location>
</feature>
<keyword evidence="3" id="KW-1185">Reference proteome</keyword>
<sequence>RSSKKKRKKWKNKWEKLMSYPAFAKSLIVDHNVTPLKEEQKRNRVESKLKYPP</sequence>
<feature type="compositionally biased region" description="Basic and acidic residues" evidence="1">
    <location>
        <begin position="36"/>
        <end position="53"/>
    </location>
</feature>
<comment type="caution">
    <text evidence="2">The sequence shown here is derived from an EMBL/GenBank/DDBJ whole genome shotgun (WGS) entry which is preliminary data.</text>
</comment>
<dbReference type="AlphaFoldDB" id="A0A392SBU9"/>
<evidence type="ECO:0000313" key="2">
    <source>
        <dbReference type="EMBL" id="MCI45674.1"/>
    </source>
</evidence>
<dbReference type="EMBL" id="LXQA010347092">
    <property type="protein sequence ID" value="MCI45674.1"/>
    <property type="molecule type" value="Genomic_DNA"/>
</dbReference>
<organism evidence="2 3">
    <name type="scientific">Trifolium medium</name>
    <dbReference type="NCBI Taxonomy" id="97028"/>
    <lineage>
        <taxon>Eukaryota</taxon>
        <taxon>Viridiplantae</taxon>
        <taxon>Streptophyta</taxon>
        <taxon>Embryophyta</taxon>
        <taxon>Tracheophyta</taxon>
        <taxon>Spermatophyta</taxon>
        <taxon>Magnoliopsida</taxon>
        <taxon>eudicotyledons</taxon>
        <taxon>Gunneridae</taxon>
        <taxon>Pentapetalae</taxon>
        <taxon>rosids</taxon>
        <taxon>fabids</taxon>
        <taxon>Fabales</taxon>
        <taxon>Fabaceae</taxon>
        <taxon>Papilionoideae</taxon>
        <taxon>50 kb inversion clade</taxon>
        <taxon>NPAAA clade</taxon>
        <taxon>Hologalegina</taxon>
        <taxon>IRL clade</taxon>
        <taxon>Trifolieae</taxon>
        <taxon>Trifolium</taxon>
    </lineage>
</organism>